<accession>A0A4Z2IQU5</accession>
<dbReference type="AlphaFoldDB" id="A0A4Z2IQU5"/>
<organism evidence="2 3">
    <name type="scientific">Liparis tanakae</name>
    <name type="common">Tanaka's snailfish</name>
    <dbReference type="NCBI Taxonomy" id="230148"/>
    <lineage>
        <taxon>Eukaryota</taxon>
        <taxon>Metazoa</taxon>
        <taxon>Chordata</taxon>
        <taxon>Craniata</taxon>
        <taxon>Vertebrata</taxon>
        <taxon>Euteleostomi</taxon>
        <taxon>Actinopterygii</taxon>
        <taxon>Neopterygii</taxon>
        <taxon>Teleostei</taxon>
        <taxon>Neoteleostei</taxon>
        <taxon>Acanthomorphata</taxon>
        <taxon>Eupercaria</taxon>
        <taxon>Perciformes</taxon>
        <taxon>Cottioidei</taxon>
        <taxon>Cottales</taxon>
        <taxon>Liparidae</taxon>
        <taxon>Liparis</taxon>
    </lineage>
</organism>
<name>A0A4Z2IQU5_9TELE</name>
<proteinExistence type="predicted"/>
<dbReference type="Proteomes" id="UP000314294">
    <property type="component" value="Unassembled WGS sequence"/>
</dbReference>
<reference evidence="2 3" key="1">
    <citation type="submission" date="2019-03" db="EMBL/GenBank/DDBJ databases">
        <title>First draft genome of Liparis tanakae, snailfish: a comprehensive survey of snailfish specific genes.</title>
        <authorList>
            <person name="Kim W."/>
            <person name="Song I."/>
            <person name="Jeong J.-H."/>
            <person name="Kim D."/>
            <person name="Kim S."/>
            <person name="Ryu S."/>
            <person name="Song J.Y."/>
            <person name="Lee S.K."/>
        </authorList>
    </citation>
    <scope>NUCLEOTIDE SEQUENCE [LARGE SCALE GENOMIC DNA]</scope>
    <source>
        <tissue evidence="2">Muscle</tissue>
    </source>
</reference>
<sequence>MPGPSSKKLPRANFCLMDSLSFFWACDRRTTGRNNPARYSATQICVRVQPSGEAVNPVTQQLSRSRPRRKSEAAGPLSIVHMSCPHETRAALGESRVTPEVESSQ</sequence>
<keyword evidence="3" id="KW-1185">Reference proteome</keyword>
<evidence type="ECO:0000313" key="2">
    <source>
        <dbReference type="EMBL" id="TNN80339.1"/>
    </source>
</evidence>
<feature type="region of interest" description="Disordered" evidence="1">
    <location>
        <begin position="52"/>
        <end position="77"/>
    </location>
</feature>
<dbReference type="OrthoDB" id="6260144at2759"/>
<comment type="caution">
    <text evidence="2">The sequence shown here is derived from an EMBL/GenBank/DDBJ whole genome shotgun (WGS) entry which is preliminary data.</text>
</comment>
<evidence type="ECO:0000313" key="3">
    <source>
        <dbReference type="Proteomes" id="UP000314294"/>
    </source>
</evidence>
<evidence type="ECO:0000256" key="1">
    <source>
        <dbReference type="SAM" id="MobiDB-lite"/>
    </source>
</evidence>
<protein>
    <submittedName>
        <fullName evidence="2">Uncharacterized protein</fullName>
    </submittedName>
</protein>
<gene>
    <name evidence="2" type="ORF">EYF80_009363</name>
</gene>
<dbReference type="EMBL" id="SRLO01000055">
    <property type="protein sequence ID" value="TNN80339.1"/>
    <property type="molecule type" value="Genomic_DNA"/>
</dbReference>